<comment type="caution">
    <text evidence="9">The sequence shown here is derived from an EMBL/GenBank/DDBJ whole genome shotgun (WGS) entry which is preliminary data.</text>
</comment>
<keyword evidence="7 8" id="KW-0472">Membrane</keyword>
<evidence type="ECO:0000256" key="6">
    <source>
        <dbReference type="ARBA" id="ARBA00022989"/>
    </source>
</evidence>
<keyword evidence="3" id="KW-0813">Transport</keyword>
<keyword evidence="6 8" id="KW-1133">Transmembrane helix</keyword>
<comment type="similarity">
    <text evidence="2">Belongs to the nucleotide-sugar transporter family. UDP-galactose:UMP antiporter (TC 2.A.7.11) subfamily.</text>
</comment>
<dbReference type="InterPro" id="IPR013657">
    <property type="entry name" value="SCL35B1-4/HUT1"/>
</dbReference>
<feature type="non-terminal residue" evidence="9">
    <location>
        <position position="1"/>
    </location>
</feature>
<dbReference type="PANTHER" id="PTHR10778">
    <property type="entry name" value="SOLUTE CARRIER FAMILY 35 MEMBER B"/>
    <property type="match status" value="1"/>
</dbReference>
<sequence length="186" mass="20550">MVTPPPIETTAAAKLIRPTVVADQANRRRPGHNGMAATATATKPTALAALPPPPLPGVASVDEFVAIFFPTLFAGKVKGSYWWVLAPFKSYILREYVYNRLSFSYGWYFTFVQGWVYIVLILLQGFTPKQMVNSWLSYWKLSAVLMGSNGLTKGSLAYLNYPAQIMFKSTKVNSGYNSLGLIKVLS</sequence>
<keyword evidence="5 8" id="KW-0812">Transmembrane</keyword>
<reference evidence="9" key="1">
    <citation type="journal article" date="2019" name="Genome Biol. Evol.">
        <title>The Rhododendron genome and chromosomal organization provide insight into shared whole-genome duplications across the heath family (Ericaceae).</title>
        <authorList>
            <person name="Soza V.L."/>
            <person name="Lindsley D."/>
            <person name="Waalkes A."/>
            <person name="Ramage E."/>
            <person name="Patwardhan R.P."/>
            <person name="Burton J.N."/>
            <person name="Adey A."/>
            <person name="Kumar A."/>
            <person name="Qiu R."/>
            <person name="Shendure J."/>
            <person name="Hall B."/>
        </authorList>
    </citation>
    <scope>NUCLEOTIDE SEQUENCE</scope>
    <source>
        <strain evidence="9">RSF 1966-606</strain>
    </source>
</reference>
<evidence type="ECO:0000256" key="8">
    <source>
        <dbReference type="SAM" id="Phobius"/>
    </source>
</evidence>
<organism evidence="9">
    <name type="scientific">Rhododendron williamsianum</name>
    <dbReference type="NCBI Taxonomy" id="262921"/>
    <lineage>
        <taxon>Eukaryota</taxon>
        <taxon>Viridiplantae</taxon>
        <taxon>Streptophyta</taxon>
        <taxon>Embryophyta</taxon>
        <taxon>Tracheophyta</taxon>
        <taxon>Spermatophyta</taxon>
        <taxon>Magnoliopsida</taxon>
        <taxon>eudicotyledons</taxon>
        <taxon>Gunneridae</taxon>
        <taxon>Pentapetalae</taxon>
        <taxon>asterids</taxon>
        <taxon>Ericales</taxon>
        <taxon>Ericaceae</taxon>
        <taxon>Ericoideae</taxon>
        <taxon>Rhodoreae</taxon>
        <taxon>Rhododendron</taxon>
    </lineage>
</organism>
<evidence type="ECO:0000256" key="4">
    <source>
        <dbReference type="ARBA" id="ARBA00022449"/>
    </source>
</evidence>
<dbReference type="GO" id="GO:0000139">
    <property type="term" value="C:Golgi membrane"/>
    <property type="evidence" value="ECO:0007669"/>
    <property type="project" value="TreeGrafter"/>
</dbReference>
<protein>
    <submittedName>
        <fullName evidence="9">Uncharacterized protein</fullName>
    </submittedName>
</protein>
<evidence type="ECO:0000256" key="1">
    <source>
        <dbReference type="ARBA" id="ARBA00004141"/>
    </source>
</evidence>
<proteinExistence type="inferred from homology"/>
<feature type="transmembrane region" description="Helical" evidence="8">
    <location>
        <begin position="138"/>
        <end position="161"/>
    </location>
</feature>
<evidence type="ECO:0000256" key="7">
    <source>
        <dbReference type="ARBA" id="ARBA00023136"/>
    </source>
</evidence>
<dbReference type="AlphaFoldDB" id="A0A6A4KNC7"/>
<feature type="transmembrane region" description="Helical" evidence="8">
    <location>
        <begin position="105"/>
        <end position="126"/>
    </location>
</feature>
<evidence type="ECO:0000256" key="5">
    <source>
        <dbReference type="ARBA" id="ARBA00022692"/>
    </source>
</evidence>
<dbReference type="PANTHER" id="PTHR10778:SF43">
    <property type="entry name" value="UDP-GALACTOSE_UDP-GLUCOSE TRANSPORTER 4-LIKE"/>
    <property type="match status" value="1"/>
</dbReference>
<dbReference type="EMBL" id="QEFC01006260">
    <property type="protein sequence ID" value="KAE9444707.1"/>
    <property type="molecule type" value="Genomic_DNA"/>
</dbReference>
<comment type="subcellular location">
    <subcellularLocation>
        <location evidence="1">Membrane</location>
        <topology evidence="1">Multi-pass membrane protein</topology>
    </subcellularLocation>
</comment>
<dbReference type="GO" id="GO:0046964">
    <property type="term" value="F:3'-phosphoadenosine 5'-phosphosulfate transmembrane transporter activity"/>
    <property type="evidence" value="ECO:0007669"/>
    <property type="project" value="TreeGrafter"/>
</dbReference>
<dbReference type="GO" id="GO:0005789">
    <property type="term" value="C:endoplasmic reticulum membrane"/>
    <property type="evidence" value="ECO:0007669"/>
    <property type="project" value="TreeGrafter"/>
</dbReference>
<keyword evidence="4" id="KW-0050">Antiport</keyword>
<evidence type="ECO:0000256" key="3">
    <source>
        <dbReference type="ARBA" id="ARBA00022448"/>
    </source>
</evidence>
<feature type="transmembrane region" description="Helical" evidence="8">
    <location>
        <begin position="64"/>
        <end position="84"/>
    </location>
</feature>
<accession>A0A6A4KNC7</accession>
<dbReference type="GO" id="GO:0015297">
    <property type="term" value="F:antiporter activity"/>
    <property type="evidence" value="ECO:0007669"/>
    <property type="project" value="UniProtKB-KW"/>
</dbReference>
<dbReference type="EMBL" id="QEFC01001307">
    <property type="protein sequence ID" value="KAE9458488.1"/>
    <property type="molecule type" value="Genomic_DNA"/>
</dbReference>
<evidence type="ECO:0000313" key="10">
    <source>
        <dbReference type="EMBL" id="KAE9458488.1"/>
    </source>
</evidence>
<dbReference type="Pfam" id="PF08449">
    <property type="entry name" value="UAA"/>
    <property type="match status" value="1"/>
</dbReference>
<gene>
    <name evidence="10" type="ORF">C3L33_09610</name>
    <name evidence="9" type="ORF">C3L33_23395</name>
</gene>
<evidence type="ECO:0000256" key="2">
    <source>
        <dbReference type="ARBA" id="ARBA00008349"/>
    </source>
</evidence>
<name>A0A6A4KNC7_9ERIC</name>
<evidence type="ECO:0000313" key="9">
    <source>
        <dbReference type="EMBL" id="KAE9444707.1"/>
    </source>
</evidence>
<dbReference type="OrthoDB" id="1680042at2759"/>